<reference evidence="1" key="1">
    <citation type="submission" date="2021-04" db="EMBL/GenBank/DDBJ databases">
        <authorList>
            <consortium name="Wellcome Sanger Institute Data Sharing"/>
        </authorList>
    </citation>
    <scope>NUCLEOTIDE SEQUENCE [LARGE SCALE GENOMIC DNA]</scope>
</reference>
<organism evidence="1 2">
    <name type="scientific">Echeneis naucrates</name>
    <name type="common">Live sharksucker</name>
    <dbReference type="NCBI Taxonomy" id="173247"/>
    <lineage>
        <taxon>Eukaryota</taxon>
        <taxon>Metazoa</taxon>
        <taxon>Chordata</taxon>
        <taxon>Craniata</taxon>
        <taxon>Vertebrata</taxon>
        <taxon>Euteleostomi</taxon>
        <taxon>Actinopterygii</taxon>
        <taxon>Neopterygii</taxon>
        <taxon>Teleostei</taxon>
        <taxon>Neoteleostei</taxon>
        <taxon>Acanthomorphata</taxon>
        <taxon>Carangaria</taxon>
        <taxon>Carangiformes</taxon>
        <taxon>Echeneidae</taxon>
        <taxon>Echeneis</taxon>
    </lineage>
</organism>
<sequence length="91" mass="10596">MHDHQDRVAFKVFLFITPYFLCCYHKYHDSEEEDNGEPHSAKGSGVFVHSTEEALEECPVHDEVSSLSVCSSCCWETRRAEFKRLRQTLPM</sequence>
<accession>A0A665UHT6</accession>
<dbReference type="InParanoid" id="A0A665UHT6"/>
<protein>
    <submittedName>
        <fullName evidence="1">Uncharacterized protein</fullName>
    </submittedName>
</protein>
<evidence type="ECO:0000313" key="2">
    <source>
        <dbReference type="Proteomes" id="UP000472264"/>
    </source>
</evidence>
<evidence type="ECO:0000313" key="1">
    <source>
        <dbReference type="Ensembl" id="ENSENLP00000018826.1"/>
    </source>
</evidence>
<dbReference type="Proteomes" id="UP000472264">
    <property type="component" value="Chromosome 22"/>
</dbReference>
<dbReference type="OMA" id="ECPVHDE"/>
<reference evidence="1" key="3">
    <citation type="submission" date="2025-09" db="UniProtKB">
        <authorList>
            <consortium name="Ensembl"/>
        </authorList>
    </citation>
    <scope>IDENTIFICATION</scope>
</reference>
<dbReference type="AlphaFoldDB" id="A0A665UHT6"/>
<proteinExistence type="predicted"/>
<keyword evidence="2" id="KW-1185">Reference proteome</keyword>
<dbReference type="Ensembl" id="ENSENLT00000019532.1">
    <property type="protein sequence ID" value="ENSENLP00000018826.1"/>
    <property type="gene ID" value="ENSENLG00000008672.1"/>
</dbReference>
<reference evidence="1" key="2">
    <citation type="submission" date="2025-08" db="UniProtKB">
        <authorList>
            <consortium name="Ensembl"/>
        </authorList>
    </citation>
    <scope>IDENTIFICATION</scope>
</reference>
<name>A0A665UHT6_ECHNA</name>